<dbReference type="Gene3D" id="3.30.310.170">
    <property type="entry name" value="Outer membrane protein assembly factor BamC"/>
    <property type="match status" value="1"/>
</dbReference>
<gene>
    <name evidence="1" type="ORF">CWE23_08315</name>
</gene>
<accession>A0AA94JD44</accession>
<dbReference type="InterPro" id="IPR010653">
    <property type="entry name" value="NlpB/DapX"/>
</dbReference>
<dbReference type="RefSeq" id="WP_105306602.1">
    <property type="nucleotide sequence ID" value="NZ_PIPS01000002.1"/>
</dbReference>
<dbReference type="Pfam" id="PF06804">
    <property type="entry name" value="Lipoprotein_18"/>
    <property type="match status" value="1"/>
</dbReference>
<proteinExistence type="predicted"/>
<name>A0AA94JD44_9GAMM</name>
<evidence type="ECO:0008006" key="3">
    <source>
        <dbReference type="Google" id="ProtNLM"/>
    </source>
</evidence>
<reference evidence="2" key="1">
    <citation type="journal article" date="2018" name="Front. Microbiol.">
        <title>Genome-Based Analysis Reveals the Taxonomy and Diversity of the Family Idiomarinaceae.</title>
        <authorList>
            <person name="Liu Y."/>
            <person name="Lai Q."/>
            <person name="Shao Z."/>
        </authorList>
    </citation>
    <scope>NUCLEOTIDE SEQUENCE [LARGE SCALE GENOMIC DNA]</scope>
    <source>
        <strain evidence="2">SN-14</strain>
    </source>
</reference>
<dbReference type="InterPro" id="IPR042268">
    <property type="entry name" value="BamC_C"/>
</dbReference>
<evidence type="ECO:0000313" key="1">
    <source>
        <dbReference type="EMBL" id="RUO43343.1"/>
    </source>
</evidence>
<dbReference type="AlphaFoldDB" id="A0AA94JD44"/>
<organism evidence="1 2">
    <name type="scientific">Idiomarina aquatica</name>
    <dbReference type="NCBI Taxonomy" id="1327752"/>
    <lineage>
        <taxon>Bacteria</taxon>
        <taxon>Pseudomonadati</taxon>
        <taxon>Pseudomonadota</taxon>
        <taxon>Gammaproteobacteria</taxon>
        <taxon>Alteromonadales</taxon>
        <taxon>Idiomarinaceae</taxon>
        <taxon>Idiomarina</taxon>
    </lineage>
</organism>
<dbReference type="Proteomes" id="UP000286680">
    <property type="component" value="Unassembled WGS sequence"/>
</dbReference>
<dbReference type="PROSITE" id="PS51257">
    <property type="entry name" value="PROKAR_LIPOPROTEIN"/>
    <property type="match status" value="1"/>
</dbReference>
<protein>
    <recommendedName>
        <fullName evidence="3">Beta-barrel assembly machine subunit BamC</fullName>
    </recommendedName>
</protein>
<dbReference type="EMBL" id="PIPS01000002">
    <property type="protein sequence ID" value="RUO43343.1"/>
    <property type="molecule type" value="Genomic_DNA"/>
</dbReference>
<evidence type="ECO:0000313" key="2">
    <source>
        <dbReference type="Proteomes" id="UP000286680"/>
    </source>
</evidence>
<sequence length="363" mass="40119">MKLTRVATVVAAATALSACSSGPKEQASGDFDYAQMNQPSALVVPSELEAPETESDYEVPANQIAAGNVGADVNVMSPRLVRPVALGSRVLENEQQTTVYFDVVDGMGGAVVDFVWRAAENVLQRRNIQWQQVDQTTWLSEPVTRAMELEAEDSSFWDFGENSTRRLERSYRYQLSQDPASHGRTTSLTIDLKDVTEKRDGKAQPMSELLQTNTEVALLNAVISEVNRLQQEGVIAEGNQVVPLTLATNNKQQPAFIIGMSFENAWPLTGLALDQIGLIVDDLNRDAGTYFVEYSKPDSGFLFMGGDDYEALDIEEGEYEVRLVEYNDDTSMTVLRDGEVVSEAWLKAIENAFADALQEQNQR</sequence>
<comment type="caution">
    <text evidence="1">The sequence shown here is derived from an EMBL/GenBank/DDBJ whole genome shotgun (WGS) entry which is preliminary data.</text>
</comment>
<keyword evidence="2" id="KW-1185">Reference proteome</keyword>